<proteinExistence type="inferred from homology"/>
<evidence type="ECO:0000256" key="3">
    <source>
        <dbReference type="ARBA" id="ARBA00022448"/>
    </source>
</evidence>
<evidence type="ECO:0000256" key="5">
    <source>
        <dbReference type="ARBA" id="ARBA00022927"/>
    </source>
</evidence>
<dbReference type="GO" id="GO:0006914">
    <property type="term" value="P:autophagy"/>
    <property type="evidence" value="ECO:0007669"/>
    <property type="project" value="UniProtKB-KW"/>
</dbReference>
<dbReference type="InterPro" id="IPR051079">
    <property type="entry name" value="Sorting_Nexin_Autophagy"/>
</dbReference>
<dbReference type="GO" id="GO:0005829">
    <property type="term" value="C:cytosol"/>
    <property type="evidence" value="ECO:0007669"/>
    <property type="project" value="GOC"/>
</dbReference>
<dbReference type="SUPFAM" id="SSF64268">
    <property type="entry name" value="PX domain"/>
    <property type="match status" value="1"/>
</dbReference>
<evidence type="ECO:0000256" key="4">
    <source>
        <dbReference type="ARBA" id="ARBA00022753"/>
    </source>
</evidence>
<evidence type="ECO:0000256" key="10">
    <source>
        <dbReference type="SAM" id="MobiDB-lite"/>
    </source>
</evidence>
<keyword evidence="3" id="KW-0813">Transport</keyword>
<feature type="domain" description="PX" evidence="11">
    <location>
        <begin position="99"/>
        <end position="215"/>
    </location>
</feature>
<dbReference type="InterPro" id="IPR036871">
    <property type="entry name" value="PX_dom_sf"/>
</dbReference>
<evidence type="ECO:0000256" key="9">
    <source>
        <dbReference type="SAM" id="Coils"/>
    </source>
</evidence>
<feature type="compositionally biased region" description="Acidic residues" evidence="10">
    <location>
        <begin position="17"/>
        <end position="33"/>
    </location>
</feature>
<comment type="similarity">
    <text evidence="2">Belongs to the sorting nexin family.</text>
</comment>
<keyword evidence="7" id="KW-0446">Lipid-binding</keyword>
<keyword evidence="4" id="KW-0967">Endosome</keyword>
<dbReference type="STRING" id="1206466.K0KH32"/>
<reference evidence="12 13" key="1">
    <citation type="journal article" date="2012" name="Eukaryot. Cell">
        <title>Draft genome sequence of Wickerhamomyces ciferrii NRRL Y-1031 F-60-10.</title>
        <authorList>
            <person name="Schneider J."/>
            <person name="Andrea H."/>
            <person name="Blom J."/>
            <person name="Jaenicke S."/>
            <person name="Ruckert C."/>
            <person name="Schorsch C."/>
            <person name="Szczepanowski R."/>
            <person name="Farwick M."/>
            <person name="Goesmann A."/>
            <person name="Puhler A."/>
            <person name="Schaffer S."/>
            <person name="Tauch A."/>
            <person name="Kohler T."/>
            <person name="Brinkrolf K."/>
        </authorList>
    </citation>
    <scope>NUCLEOTIDE SEQUENCE [LARGE SCALE GENOMIC DNA]</scope>
    <source>
        <strain evidence="13">ATCC 14091 / BCRC 22168 / CBS 111 / JCM 3599 / NBRC 0793 / NRRL Y-1031 F-60-10</strain>
    </source>
</reference>
<dbReference type="GO" id="GO:0032266">
    <property type="term" value="F:phosphatidylinositol-3-phosphate binding"/>
    <property type="evidence" value="ECO:0007669"/>
    <property type="project" value="UniProtKB-ARBA"/>
</dbReference>
<dbReference type="AlphaFoldDB" id="K0KH32"/>
<keyword evidence="13" id="KW-1185">Reference proteome</keyword>
<keyword evidence="8" id="KW-0472">Membrane</keyword>
<evidence type="ECO:0000256" key="2">
    <source>
        <dbReference type="ARBA" id="ARBA00010883"/>
    </source>
</evidence>
<keyword evidence="9" id="KW-0175">Coiled coil</keyword>
<dbReference type="Pfam" id="PF00787">
    <property type="entry name" value="PX"/>
    <property type="match status" value="1"/>
</dbReference>
<dbReference type="PANTHER" id="PTHR46979">
    <property type="entry name" value="SORTING NEXIN-41"/>
    <property type="match status" value="1"/>
</dbReference>
<keyword evidence="5" id="KW-0653">Protein transport</keyword>
<evidence type="ECO:0000313" key="12">
    <source>
        <dbReference type="EMBL" id="CCH42276.1"/>
    </source>
</evidence>
<dbReference type="InterPro" id="IPR001683">
    <property type="entry name" value="PX_dom"/>
</dbReference>
<dbReference type="Gene3D" id="3.30.1520.10">
    <property type="entry name" value="Phox-like domain"/>
    <property type="match status" value="1"/>
</dbReference>
<evidence type="ECO:0000259" key="11">
    <source>
        <dbReference type="PROSITE" id="PS50195"/>
    </source>
</evidence>
<keyword evidence="6" id="KW-0072">Autophagy</keyword>
<dbReference type="PANTHER" id="PTHR46979:SF2">
    <property type="entry name" value="SORTING NEXIN-41"/>
    <property type="match status" value="1"/>
</dbReference>
<dbReference type="InterPro" id="IPR027267">
    <property type="entry name" value="AH/BAR_dom_sf"/>
</dbReference>
<dbReference type="PROSITE" id="PS50195">
    <property type="entry name" value="PX"/>
    <property type="match status" value="1"/>
</dbReference>
<feature type="region of interest" description="Disordered" evidence="10">
    <location>
        <begin position="1"/>
        <end position="79"/>
    </location>
</feature>
<evidence type="ECO:0000313" key="13">
    <source>
        <dbReference type="Proteomes" id="UP000009328"/>
    </source>
</evidence>
<accession>K0KH32</accession>
<dbReference type="GO" id="GO:0042147">
    <property type="term" value="P:retrograde transport, endosome to Golgi"/>
    <property type="evidence" value="ECO:0007669"/>
    <property type="project" value="InterPro"/>
</dbReference>
<dbReference type="FunCoup" id="K0KH32">
    <property type="interactions" value="140"/>
</dbReference>
<name>K0KH32_WICCF</name>
<protein>
    <submittedName>
        <fullName evidence="12">Sorting nexin-41</fullName>
    </submittedName>
</protein>
<feature type="compositionally biased region" description="Polar residues" evidence="10">
    <location>
        <begin position="58"/>
        <end position="79"/>
    </location>
</feature>
<dbReference type="GO" id="GO:0010008">
    <property type="term" value="C:endosome membrane"/>
    <property type="evidence" value="ECO:0007669"/>
    <property type="project" value="UniProtKB-SubCell"/>
</dbReference>
<dbReference type="Gene3D" id="1.20.1270.60">
    <property type="entry name" value="Arfaptin homology (AH) domain/BAR domain"/>
    <property type="match status" value="1"/>
</dbReference>
<evidence type="ECO:0000256" key="1">
    <source>
        <dbReference type="ARBA" id="ARBA00004481"/>
    </source>
</evidence>
<sequence length="561" mass="63239">MSLEEEDNSPFAQSTIQDDEFIDLPLEEDEEEETSVKNDATEQKSSSSAPVNSDIPDSPTTLSTASQPPTANNYNTGTQAYNPDLYSSTSQLAFKDKESLNIEIIDAGKSREGHSRGYIVYTIKVNGALVRRRYSEFESLRTKLTKLFPTLIIPPIPEKHKITKYATAPTKAKEDSHIIEHRRRMLSVFLKRLLEIDQVRESQVYHSFLDPNANWPEVLSSPPISTIPKNILQADPFDPANSSAAHSYLPIPSSTVIVVKETADDAHFNQVEANAKEYESVISNGIDRINKKVVKHINDVSNEFSEAGAAFNAFSLEETGKLANILEKIGQVHDNSYLSTETLVNTLNFEFTEPLGESVHFASVVKDIIKFRQQKSLQLDITARTLKHKYNQLNLLQRTEEESRRIDEALNAESGKTGKINFDRKQAEREAHNKAASNAGLSQSSMITPLEHKKTSMFKIPGISKISSAIKEAIEPDPEVTRHNNYTKTKDDINQLRQTVEAAENDLKKVTESVHSELERFQIQKEEDLKKMILAYSSSILDWSRKNLEFWEEAKAEVDKV</sequence>
<dbReference type="eggNOG" id="KOG2273">
    <property type="taxonomic scope" value="Eukaryota"/>
</dbReference>
<dbReference type="InterPro" id="IPR044106">
    <property type="entry name" value="PX_Snx41/Atg20"/>
</dbReference>
<gene>
    <name evidence="12" type="ORF">BN7_1820</name>
</gene>
<dbReference type="CDD" id="cd06867">
    <property type="entry name" value="PX_SNX41_42"/>
    <property type="match status" value="1"/>
</dbReference>
<comment type="caution">
    <text evidence="12">The sequence shown here is derived from an EMBL/GenBank/DDBJ whole genome shotgun (WGS) entry which is preliminary data.</text>
</comment>
<comment type="subcellular location">
    <subcellularLocation>
        <location evidence="1">Endosome membrane</location>
        <topology evidence="1">Peripheral membrane protein</topology>
    </subcellularLocation>
</comment>
<evidence type="ECO:0000256" key="8">
    <source>
        <dbReference type="ARBA" id="ARBA00023136"/>
    </source>
</evidence>
<dbReference type="InParanoid" id="K0KH32"/>
<organism evidence="12 13">
    <name type="scientific">Wickerhamomyces ciferrii (strain ATCC 14091 / BCRC 22168 / CBS 111 / JCM 3599 / NBRC 0793 / NRRL Y-1031 F-60-10)</name>
    <name type="common">Yeast</name>
    <name type="synonym">Pichia ciferrii</name>
    <dbReference type="NCBI Taxonomy" id="1206466"/>
    <lineage>
        <taxon>Eukaryota</taxon>
        <taxon>Fungi</taxon>
        <taxon>Dikarya</taxon>
        <taxon>Ascomycota</taxon>
        <taxon>Saccharomycotina</taxon>
        <taxon>Saccharomycetes</taxon>
        <taxon>Phaffomycetales</taxon>
        <taxon>Wickerhamomycetaceae</taxon>
        <taxon>Wickerhamomyces</taxon>
    </lineage>
</organism>
<dbReference type="SMART" id="SM00312">
    <property type="entry name" value="PX"/>
    <property type="match status" value="1"/>
</dbReference>
<evidence type="ECO:0000256" key="6">
    <source>
        <dbReference type="ARBA" id="ARBA00023006"/>
    </source>
</evidence>
<evidence type="ECO:0000256" key="7">
    <source>
        <dbReference type="ARBA" id="ARBA00023121"/>
    </source>
</evidence>
<dbReference type="Proteomes" id="UP000009328">
    <property type="component" value="Unassembled WGS sequence"/>
</dbReference>
<dbReference type="GO" id="GO:0015031">
    <property type="term" value="P:protein transport"/>
    <property type="evidence" value="ECO:0007669"/>
    <property type="project" value="UniProtKB-KW"/>
</dbReference>
<dbReference type="HOGENOM" id="CLU_014456_0_0_1"/>
<dbReference type="EMBL" id="CAIF01000040">
    <property type="protein sequence ID" value="CCH42276.1"/>
    <property type="molecule type" value="Genomic_DNA"/>
</dbReference>
<feature type="coiled-coil region" evidence="9">
    <location>
        <begin position="486"/>
        <end position="520"/>
    </location>
</feature>